<sequence length="202" mass="21325">MNVTAISPIARVAAPYAAHIARVDDTRPSWEAERLAQTVAAREAQRSAQAQAAWEAQRIARAREAARSTEAARASDSPASSQTIHTRADAAALAAADALPSLDVFRDQYADTRLRRALDAYTAQPDPVAQRAGNANDLGTIEGLMPLQAYRVAMANPQVQELQTAVAMKAASVAVPAVANIGATENATDNARYRPGFSAAMS</sequence>
<dbReference type="EMBL" id="JAOCDZ010000008">
    <property type="protein sequence ID" value="MDH0736760.1"/>
    <property type="molecule type" value="Genomic_DNA"/>
</dbReference>
<dbReference type="RefSeq" id="WP_279995385.1">
    <property type="nucleotide sequence ID" value="NZ_JAOCDZ010000008.1"/>
</dbReference>
<protein>
    <submittedName>
        <fullName evidence="2">Uncharacterized protein</fullName>
    </submittedName>
</protein>
<name>A0AA42IX28_9BURK</name>
<dbReference type="Proteomes" id="UP001161094">
    <property type="component" value="Unassembled WGS sequence"/>
</dbReference>
<reference evidence="2" key="1">
    <citation type="submission" date="2022-09" db="EMBL/GenBank/DDBJ databases">
        <title>Intensive care unit water sources are persistently colonized with multi-drug resistant bacteria and are the site of extensive horizontal gene transfer of antibiotic resistance genes.</title>
        <authorList>
            <person name="Diorio-Toth L."/>
        </authorList>
    </citation>
    <scope>NUCLEOTIDE SEQUENCE</scope>
    <source>
        <strain evidence="2">GD03843</strain>
    </source>
</reference>
<comment type="caution">
    <text evidence="2">The sequence shown here is derived from an EMBL/GenBank/DDBJ whole genome shotgun (WGS) entry which is preliminary data.</text>
</comment>
<dbReference type="AlphaFoldDB" id="A0AA42IX28"/>
<evidence type="ECO:0000256" key="1">
    <source>
        <dbReference type="SAM" id="MobiDB-lite"/>
    </source>
</evidence>
<accession>A0AA42IX28</accession>
<feature type="compositionally biased region" description="Low complexity" evidence="1">
    <location>
        <begin position="68"/>
        <end position="77"/>
    </location>
</feature>
<feature type="region of interest" description="Disordered" evidence="1">
    <location>
        <begin position="65"/>
        <end position="85"/>
    </location>
</feature>
<proteinExistence type="predicted"/>
<organism evidence="2 3">
    <name type="scientific">Achromobacter spanius</name>
    <dbReference type="NCBI Taxonomy" id="217203"/>
    <lineage>
        <taxon>Bacteria</taxon>
        <taxon>Pseudomonadati</taxon>
        <taxon>Pseudomonadota</taxon>
        <taxon>Betaproteobacteria</taxon>
        <taxon>Burkholderiales</taxon>
        <taxon>Alcaligenaceae</taxon>
        <taxon>Achromobacter</taxon>
    </lineage>
</organism>
<evidence type="ECO:0000313" key="3">
    <source>
        <dbReference type="Proteomes" id="UP001161094"/>
    </source>
</evidence>
<evidence type="ECO:0000313" key="2">
    <source>
        <dbReference type="EMBL" id="MDH0736760.1"/>
    </source>
</evidence>
<gene>
    <name evidence="2" type="ORF">N5D93_13155</name>
</gene>